<dbReference type="Gene3D" id="3.30.1450.10">
    <property type="match status" value="1"/>
</dbReference>
<protein>
    <submittedName>
        <fullName evidence="5">SmpA / OmlA family protein</fullName>
    </submittedName>
</protein>
<dbReference type="GO" id="GO:0019867">
    <property type="term" value="C:outer membrane"/>
    <property type="evidence" value="ECO:0007669"/>
    <property type="project" value="InterPro"/>
</dbReference>
<keyword evidence="6" id="KW-1185">Reference proteome</keyword>
<dbReference type="InterPro" id="IPR037873">
    <property type="entry name" value="BamE-like"/>
</dbReference>
<keyword evidence="2" id="KW-0472">Membrane</keyword>
<dbReference type="InterPro" id="IPR007450">
    <property type="entry name" value="BamE_dom"/>
</dbReference>
<organism evidence="5 6">
    <name type="scientific">Pseudogemmobacter humi</name>
    <dbReference type="NCBI Taxonomy" id="2483812"/>
    <lineage>
        <taxon>Bacteria</taxon>
        <taxon>Pseudomonadati</taxon>
        <taxon>Pseudomonadota</taxon>
        <taxon>Alphaproteobacteria</taxon>
        <taxon>Rhodobacterales</taxon>
        <taxon>Paracoccaceae</taxon>
        <taxon>Pseudogemmobacter</taxon>
    </lineage>
</organism>
<dbReference type="PROSITE" id="PS51257">
    <property type="entry name" value="PROKAR_LIPOPROTEIN"/>
    <property type="match status" value="1"/>
</dbReference>
<evidence type="ECO:0000313" key="5">
    <source>
        <dbReference type="EMBL" id="VDC31566.1"/>
    </source>
</evidence>
<keyword evidence="1 3" id="KW-0732">Signal</keyword>
<dbReference type="AlphaFoldDB" id="A0A3P5XRP4"/>
<evidence type="ECO:0000256" key="1">
    <source>
        <dbReference type="ARBA" id="ARBA00022729"/>
    </source>
</evidence>
<dbReference type="Pfam" id="PF04355">
    <property type="entry name" value="BamE"/>
    <property type="match status" value="1"/>
</dbReference>
<accession>A0A3P5XRP4</accession>
<reference evidence="5 6" key="1">
    <citation type="submission" date="2018-11" db="EMBL/GenBank/DDBJ databases">
        <authorList>
            <person name="Criscuolo A."/>
        </authorList>
    </citation>
    <scope>NUCLEOTIDE SEQUENCE [LARGE SCALE GENOMIC DNA]</scope>
    <source>
        <strain evidence="5">ACIP111625</strain>
    </source>
</reference>
<evidence type="ECO:0000256" key="3">
    <source>
        <dbReference type="SAM" id="SignalP"/>
    </source>
</evidence>
<evidence type="ECO:0000313" key="6">
    <source>
        <dbReference type="Proteomes" id="UP000277498"/>
    </source>
</evidence>
<evidence type="ECO:0000256" key="2">
    <source>
        <dbReference type="ARBA" id="ARBA00023136"/>
    </source>
</evidence>
<proteinExistence type="predicted"/>
<evidence type="ECO:0000259" key="4">
    <source>
        <dbReference type="Pfam" id="PF04355"/>
    </source>
</evidence>
<name>A0A3P5XRP4_9RHOB</name>
<dbReference type="OrthoDB" id="7203955at2"/>
<feature type="domain" description="Outer membrane protein assembly factor BamE" evidence="4">
    <location>
        <begin position="25"/>
        <end position="100"/>
    </location>
</feature>
<gene>
    <name evidence="5" type="ORF">XINFAN_02954</name>
</gene>
<sequence>MALRMAAFGLVLLAAACAKIYRNHGYVPDEVELAQIQVGSDTRESVAEKIGRPSAQGLLNDVGWFYVQSRFEHFGPREPVEVSRQVVAINFTESGTVSNIGRYGLEDGRVIEISRRVTETNIKGVSFIGQLLGNVGRISAGDLLR</sequence>
<dbReference type="EMBL" id="UXAW01000086">
    <property type="protein sequence ID" value="VDC31566.1"/>
    <property type="molecule type" value="Genomic_DNA"/>
</dbReference>
<feature type="chain" id="PRO_5018220306" evidence="3">
    <location>
        <begin position="19"/>
        <end position="145"/>
    </location>
</feature>
<feature type="signal peptide" evidence="3">
    <location>
        <begin position="1"/>
        <end position="18"/>
    </location>
</feature>
<dbReference type="Proteomes" id="UP000277498">
    <property type="component" value="Unassembled WGS sequence"/>
</dbReference>